<sequence>MYNYTYSIYKRGLRMNKKMKKLALGMVGLAAVATLAACGNGKSATNQVDKVKKAGVLKVALSPDYPPFEFQIIKDGKNTIVGSDVDLANAIGKKLGVKVKIESMDFNNVLASLNTGKADIAISGISKEPSREKSVNFSDVYYTASNYLVVKKSDLSKYRSVEDFKGKKVAAQKGSTQEGIVTSQFKGATEIALPQIGDEINEVKGGQVQGAVIENLIAKSYVAANSDLAIANVDVKTPKDSYGSAVALPKGSDELTKVVNSVIKEELKNGQINKDIQKNYTLSENNK</sequence>
<dbReference type="EMBL" id="BBSI01000016">
    <property type="protein sequence ID" value="GAM79540.1"/>
    <property type="molecule type" value="Genomic_DNA"/>
</dbReference>
<comment type="caution">
    <text evidence="4">The sequence shown here is derived from an EMBL/GenBank/DDBJ whole genome shotgun (WGS) entry which is preliminary data.</text>
</comment>
<proteinExistence type="predicted"/>
<protein>
    <submittedName>
        <fullName evidence="4">ABC-type amino acid transport/signal transduction systems, periplasmic component/domain</fullName>
    </submittedName>
</protein>
<keyword evidence="1 2" id="KW-0732">Signal</keyword>
<dbReference type="SMART" id="SM00062">
    <property type="entry name" value="PBPb"/>
    <property type="match status" value="1"/>
</dbReference>
<feature type="signal peptide" evidence="2">
    <location>
        <begin position="1"/>
        <end position="36"/>
    </location>
</feature>
<evidence type="ECO:0000313" key="5">
    <source>
        <dbReference type="Proteomes" id="UP000031847"/>
    </source>
</evidence>
<dbReference type="Pfam" id="PF00497">
    <property type="entry name" value="SBP_bac_3"/>
    <property type="match status" value="1"/>
</dbReference>
<evidence type="ECO:0000256" key="2">
    <source>
        <dbReference type="SAM" id="SignalP"/>
    </source>
</evidence>
<dbReference type="AlphaFoldDB" id="A0A0B8QII0"/>
<dbReference type="CDD" id="cd13620">
    <property type="entry name" value="PBP2_GltS"/>
    <property type="match status" value="1"/>
</dbReference>
<dbReference type="Proteomes" id="UP000031847">
    <property type="component" value="Unassembled WGS sequence"/>
</dbReference>
<reference evidence="4 5" key="1">
    <citation type="submission" date="2015-01" db="EMBL/GenBank/DDBJ databases">
        <title>Lactococcus lactis subsp.lactis JCM 5805 whole genome shotgun sequence.</title>
        <authorList>
            <person name="Fujii T."/>
            <person name="Tomita Y."/>
            <person name="Ikushima S."/>
            <person name="Fujiwara D."/>
        </authorList>
    </citation>
    <scope>NUCLEOTIDE SEQUENCE [LARGE SCALE GENOMIC DNA]</scope>
    <source>
        <strain evidence="4 5">JCM 5805</strain>
    </source>
</reference>
<evidence type="ECO:0000313" key="4">
    <source>
        <dbReference type="EMBL" id="GAM79540.1"/>
    </source>
</evidence>
<dbReference type="PANTHER" id="PTHR35936:SF17">
    <property type="entry name" value="ARGININE-BINDING EXTRACELLULAR PROTEIN ARTP"/>
    <property type="match status" value="1"/>
</dbReference>
<gene>
    <name evidence="4" type="ORF">JCM5805K_0648</name>
</gene>
<dbReference type="InterPro" id="IPR001638">
    <property type="entry name" value="Solute-binding_3/MltF_N"/>
</dbReference>
<evidence type="ECO:0000259" key="3">
    <source>
        <dbReference type="SMART" id="SM00062"/>
    </source>
</evidence>
<feature type="domain" description="Solute-binding protein family 3/N-terminal" evidence="3">
    <location>
        <begin position="56"/>
        <end position="283"/>
    </location>
</feature>
<evidence type="ECO:0000256" key="1">
    <source>
        <dbReference type="ARBA" id="ARBA00022729"/>
    </source>
</evidence>
<organism evidence="4 5">
    <name type="scientific">Lactococcus lactis subsp. lactis</name>
    <name type="common">Streptococcus lactis</name>
    <dbReference type="NCBI Taxonomy" id="1360"/>
    <lineage>
        <taxon>Bacteria</taxon>
        <taxon>Bacillati</taxon>
        <taxon>Bacillota</taxon>
        <taxon>Bacilli</taxon>
        <taxon>Lactobacillales</taxon>
        <taxon>Streptococcaceae</taxon>
        <taxon>Lactococcus</taxon>
    </lineage>
</organism>
<name>A0A0B8QII0_LACLL</name>
<feature type="chain" id="PRO_5039404634" evidence="2">
    <location>
        <begin position="37"/>
        <end position="287"/>
    </location>
</feature>
<dbReference type="SUPFAM" id="SSF53850">
    <property type="entry name" value="Periplasmic binding protein-like II"/>
    <property type="match status" value="1"/>
</dbReference>
<dbReference type="Gene3D" id="3.40.190.10">
    <property type="entry name" value="Periplasmic binding protein-like II"/>
    <property type="match status" value="2"/>
</dbReference>
<dbReference type="PANTHER" id="PTHR35936">
    <property type="entry name" value="MEMBRANE-BOUND LYTIC MUREIN TRANSGLYCOSYLASE F"/>
    <property type="match status" value="1"/>
</dbReference>
<accession>A0A0B8QII0</accession>